<dbReference type="OrthoDB" id="274828at2759"/>
<evidence type="ECO:0000256" key="2">
    <source>
        <dbReference type="ARBA" id="ARBA00009863"/>
    </source>
</evidence>
<gene>
    <name evidence="9" type="ORF">TGVEG_310118</name>
</gene>
<dbReference type="GO" id="GO:0005763">
    <property type="term" value="C:mitochondrial small ribosomal subunit"/>
    <property type="evidence" value="ECO:0007669"/>
    <property type="project" value="TreeGrafter"/>
</dbReference>
<dbReference type="EMBL" id="AAYL02000048">
    <property type="protein sequence ID" value="ESS34829.1"/>
    <property type="molecule type" value="Genomic_DNA"/>
</dbReference>
<dbReference type="Proteomes" id="UP000002226">
    <property type="component" value="Unassembled WGS sequence"/>
</dbReference>
<keyword evidence="10" id="KW-1185">Reference proteome</keyword>
<dbReference type="PANTHER" id="PTHR12810:SF0">
    <property type="entry name" value="SMALL RIBOSOMAL SUBUNIT PROTEIN MS29"/>
    <property type="match status" value="1"/>
</dbReference>
<dbReference type="AlphaFoldDB" id="A0A125YLW7"/>
<dbReference type="PANTHER" id="PTHR12810">
    <property type="entry name" value="MITOCHONDRIAL 28S RIBOSOMAL PROTEIN S29"/>
    <property type="match status" value="1"/>
</dbReference>
<dbReference type="Pfam" id="PF10236">
    <property type="entry name" value="DAP3"/>
    <property type="match status" value="2"/>
</dbReference>
<sequence>MPVLTHCSLHTRGEGDCPETDRRRAKTKSDTKTDGEEKEKETDGEGERGECGGGVGVEDVGRFRLFDRHRLVELLPEGLAGELSRDVEMIPSATSPIGVMLRKATLELQMQLELFARVHAKSSADTRGETPLPRKRKETRKDGERDAREKKKDEGKDKDGGVGGRGLEEIGSRRSEDEWRERLSELRPFDARLAAVQRGFLLDGHRGVGKSCVLNYLIPWARENNWLVVYEPLPSRYAREIGDIKRSSAGVYIQSSFSQEFLERLGRFNRRLLEELPVARRCYGQAALDGVHRLYAERSYHSLLEKALEKDLDEIREQRDEELKRGSPHSGKDADLLDSQLREEILLARERLALWHTYRREVSIPSMKSRLPNPASVWEIAEFGLQNEAFATQALYEVWEQLKKQTQLNVLIAVDEWNECFPVSEYVSMRYEGTRFNGHIPAFHLSTPRLLSRFDDAQQFQRGLKICATSWRRSNRRDYRPDLLGVRQEEIRTVRNFSPLEFANFVAYYHKKKILHEFPREKLDYFYMLSGGNGFQARRLLASLY</sequence>
<dbReference type="OMA" id="PHSGKDA"/>
<dbReference type="eggNOG" id="ENOG502S5SI">
    <property type="taxonomic scope" value="Eukaryota"/>
</dbReference>
<feature type="compositionally biased region" description="Basic and acidic residues" evidence="8">
    <location>
        <begin position="139"/>
        <end position="173"/>
    </location>
</feature>
<evidence type="ECO:0000256" key="5">
    <source>
        <dbReference type="ARBA" id="ARBA00023128"/>
    </source>
</evidence>
<dbReference type="SMR" id="A0A125YLW7"/>
<keyword evidence="3" id="KW-0809">Transit peptide</keyword>
<comment type="subcellular location">
    <subcellularLocation>
        <location evidence="1">Mitochondrion</location>
    </subcellularLocation>
</comment>
<evidence type="ECO:0000256" key="1">
    <source>
        <dbReference type="ARBA" id="ARBA00004173"/>
    </source>
</evidence>
<evidence type="ECO:0000313" key="10">
    <source>
        <dbReference type="Proteomes" id="UP000002226"/>
    </source>
</evidence>
<evidence type="ECO:0000256" key="7">
    <source>
        <dbReference type="ARBA" id="ARBA00035140"/>
    </source>
</evidence>
<proteinExistence type="inferred from homology"/>
<organism evidence="9 10">
    <name type="scientific">Toxoplasma gondii (strain ATCC 50861 / VEG)</name>
    <dbReference type="NCBI Taxonomy" id="432359"/>
    <lineage>
        <taxon>Eukaryota</taxon>
        <taxon>Sar</taxon>
        <taxon>Alveolata</taxon>
        <taxon>Apicomplexa</taxon>
        <taxon>Conoidasida</taxon>
        <taxon>Coccidia</taxon>
        <taxon>Eucoccidiorida</taxon>
        <taxon>Eimeriorina</taxon>
        <taxon>Sarcocystidae</taxon>
        <taxon>Toxoplasma</taxon>
    </lineage>
</organism>
<feature type="compositionally biased region" description="Basic and acidic residues" evidence="8">
    <location>
        <begin position="11"/>
        <end position="50"/>
    </location>
</feature>
<dbReference type="VEuPathDB" id="ToxoDB:TGVEG_310118"/>
<evidence type="ECO:0000256" key="3">
    <source>
        <dbReference type="ARBA" id="ARBA00022946"/>
    </source>
</evidence>
<accession>A0A125YLW7</accession>
<keyword evidence="5" id="KW-0496">Mitochondrion</keyword>
<feature type="region of interest" description="Disordered" evidence="8">
    <location>
        <begin position="120"/>
        <end position="173"/>
    </location>
</feature>
<reference evidence="9" key="1">
    <citation type="submission" date="2007-03" db="EMBL/GenBank/DDBJ databases">
        <authorList>
            <person name="Paulsen I."/>
        </authorList>
    </citation>
    <scope>NUCLEOTIDE SEQUENCE</scope>
    <source>
        <strain evidence="9">VEG</strain>
    </source>
</reference>
<evidence type="ECO:0000313" key="9">
    <source>
        <dbReference type="EMBL" id="ESS34829.1"/>
    </source>
</evidence>
<dbReference type="PaxDb" id="5811-TGME49_110120"/>
<evidence type="ECO:0000256" key="6">
    <source>
        <dbReference type="ARBA" id="ARBA00023274"/>
    </source>
</evidence>
<dbReference type="GO" id="GO:0003735">
    <property type="term" value="F:structural constituent of ribosome"/>
    <property type="evidence" value="ECO:0007669"/>
    <property type="project" value="TreeGrafter"/>
</dbReference>
<comment type="similarity">
    <text evidence="2">Belongs to the mitochondrion-specific ribosomal protein mS29 family.</text>
</comment>
<protein>
    <recommendedName>
        <fullName evidence="7">Small ribosomal subunit protein mS29</fullName>
    </recommendedName>
</protein>
<dbReference type="STRING" id="432359.A0A125YLW7"/>
<evidence type="ECO:0000256" key="4">
    <source>
        <dbReference type="ARBA" id="ARBA00022980"/>
    </source>
</evidence>
<evidence type="ECO:0000256" key="8">
    <source>
        <dbReference type="SAM" id="MobiDB-lite"/>
    </source>
</evidence>
<keyword evidence="4" id="KW-0689">Ribosomal protein</keyword>
<dbReference type="InterPro" id="IPR019368">
    <property type="entry name" value="Ribosomal_mS29"/>
</dbReference>
<name>A0A125YLW7_TOXGV</name>
<feature type="region of interest" description="Disordered" evidence="8">
    <location>
        <begin position="1"/>
        <end position="54"/>
    </location>
</feature>
<comment type="caution">
    <text evidence="9">The sequence shown here is derived from an EMBL/GenBank/DDBJ whole genome shotgun (WGS) entry which is preliminary data.</text>
</comment>
<keyword evidence="6" id="KW-0687">Ribonucleoprotein</keyword>